<protein>
    <recommendedName>
        <fullName evidence="2">DUF3604 domain-containing protein</fullName>
    </recommendedName>
</protein>
<reference evidence="1" key="1">
    <citation type="submission" date="2018-05" db="EMBL/GenBank/DDBJ databases">
        <authorList>
            <person name="Lanie J.A."/>
            <person name="Ng W.-L."/>
            <person name="Kazmierczak K.M."/>
            <person name="Andrzejewski T.M."/>
            <person name="Davidsen T.M."/>
            <person name="Wayne K.J."/>
            <person name="Tettelin H."/>
            <person name="Glass J.I."/>
            <person name="Rusch D."/>
            <person name="Podicherti R."/>
            <person name="Tsui H.-C.T."/>
            <person name="Winkler M.E."/>
        </authorList>
    </citation>
    <scope>NUCLEOTIDE SEQUENCE</scope>
</reference>
<dbReference type="AlphaFoldDB" id="A0A382KUL9"/>
<evidence type="ECO:0000313" key="1">
    <source>
        <dbReference type="EMBL" id="SVC26331.1"/>
    </source>
</evidence>
<gene>
    <name evidence="1" type="ORF">METZ01_LOCUS279185</name>
</gene>
<sequence>MNKVVASELVGDSWPVAQPGSDPVLYGHVMLEPLGNFEVRSLQTFKLVYTTGRYGIDDTGSIRVVFRAVGDWGSLQTEKPTGYNYVTAHTNTGAHLALEYANYGHPRPWFKSLTARLLGGYLSEGDTITIIFGDTSKGSPGMKMQTICEPGFEFKVLADVCAVGHYSPLPETPHISIVAGEVHEWKAVLPSLRRPGEIFRLGLKAEDKWGNPTDQASGKFSLHSSCAVRGLPEIVDYPLGEKSLILDDLSVDKPGVLRVQVFDDSG</sequence>
<dbReference type="EMBL" id="UINC01081982">
    <property type="protein sequence ID" value="SVC26331.1"/>
    <property type="molecule type" value="Genomic_DNA"/>
</dbReference>
<accession>A0A382KUL9</accession>
<evidence type="ECO:0008006" key="2">
    <source>
        <dbReference type="Google" id="ProtNLM"/>
    </source>
</evidence>
<name>A0A382KUL9_9ZZZZ</name>
<organism evidence="1">
    <name type="scientific">marine metagenome</name>
    <dbReference type="NCBI Taxonomy" id="408172"/>
    <lineage>
        <taxon>unclassified sequences</taxon>
        <taxon>metagenomes</taxon>
        <taxon>ecological metagenomes</taxon>
    </lineage>
</organism>
<feature type="non-terminal residue" evidence="1">
    <location>
        <position position="266"/>
    </location>
</feature>
<proteinExistence type="predicted"/>